<dbReference type="PANTHER" id="PTHR33887:SF4">
    <property type="entry name" value="AB2-183"/>
    <property type="match status" value="1"/>
</dbReference>
<reference evidence="2" key="1">
    <citation type="submission" date="2021-04" db="EMBL/GenBank/DDBJ databases">
        <authorList>
            <consortium name="Molecular Ecology Group"/>
        </authorList>
    </citation>
    <scope>NUCLEOTIDE SEQUENCE</scope>
</reference>
<dbReference type="Pfam" id="PF15874">
    <property type="entry name" value="Il2rg"/>
    <property type="match status" value="1"/>
</dbReference>
<feature type="compositionally biased region" description="Low complexity" evidence="1">
    <location>
        <begin position="146"/>
        <end position="155"/>
    </location>
</feature>
<dbReference type="EMBL" id="CAJHNH020004624">
    <property type="protein sequence ID" value="CAG5131414.1"/>
    <property type="molecule type" value="Genomic_DNA"/>
</dbReference>
<protein>
    <submittedName>
        <fullName evidence="2">Uncharacterized protein</fullName>
    </submittedName>
</protein>
<dbReference type="AlphaFoldDB" id="A0A8S3ZP59"/>
<gene>
    <name evidence="2" type="ORF">CUNI_LOCUS16972</name>
</gene>
<sequence>EQQQIVNTNCKVSVFLEFIKAKSGCSATGKNLMAITDIVDVSDQRGHVRNLRWHPKDCARRYLKDRETLIVLQVHNDKSTSSEGNPMTGQAVYTPLLLSLVSNKGFNDALNPHKDETRNVLPSKPRRARSFTFDNDEFRKARSKTRSSGSSSGRKSTARKSRKI</sequence>
<feature type="non-terminal residue" evidence="2">
    <location>
        <position position="164"/>
    </location>
</feature>
<evidence type="ECO:0000313" key="3">
    <source>
        <dbReference type="Proteomes" id="UP000678393"/>
    </source>
</evidence>
<organism evidence="2 3">
    <name type="scientific">Candidula unifasciata</name>
    <dbReference type="NCBI Taxonomy" id="100452"/>
    <lineage>
        <taxon>Eukaryota</taxon>
        <taxon>Metazoa</taxon>
        <taxon>Spiralia</taxon>
        <taxon>Lophotrochozoa</taxon>
        <taxon>Mollusca</taxon>
        <taxon>Gastropoda</taxon>
        <taxon>Heterobranchia</taxon>
        <taxon>Euthyneura</taxon>
        <taxon>Panpulmonata</taxon>
        <taxon>Eupulmonata</taxon>
        <taxon>Stylommatophora</taxon>
        <taxon>Helicina</taxon>
        <taxon>Helicoidea</taxon>
        <taxon>Geomitridae</taxon>
        <taxon>Candidula</taxon>
    </lineage>
</organism>
<feature type="region of interest" description="Disordered" evidence="1">
    <location>
        <begin position="110"/>
        <end position="164"/>
    </location>
</feature>
<dbReference type="Proteomes" id="UP000678393">
    <property type="component" value="Unassembled WGS sequence"/>
</dbReference>
<comment type="caution">
    <text evidence="2">The sequence shown here is derived from an EMBL/GenBank/DDBJ whole genome shotgun (WGS) entry which is preliminary data.</text>
</comment>
<dbReference type="OrthoDB" id="2109241at2759"/>
<proteinExistence type="predicted"/>
<evidence type="ECO:0000313" key="2">
    <source>
        <dbReference type="EMBL" id="CAG5131414.1"/>
    </source>
</evidence>
<dbReference type="PANTHER" id="PTHR33887">
    <property type="entry name" value="PB1 DOMAIN-CONTAINING PROTEIN"/>
    <property type="match status" value="1"/>
</dbReference>
<dbReference type="InterPro" id="IPR039471">
    <property type="entry name" value="CXorf65-like"/>
</dbReference>
<keyword evidence="3" id="KW-1185">Reference proteome</keyword>
<name>A0A8S3ZP59_9EUPU</name>
<accession>A0A8S3ZP59</accession>
<evidence type="ECO:0000256" key="1">
    <source>
        <dbReference type="SAM" id="MobiDB-lite"/>
    </source>
</evidence>